<feature type="transmembrane region" description="Helical" evidence="10">
    <location>
        <begin position="191"/>
        <end position="211"/>
    </location>
</feature>
<proteinExistence type="inferred from homology"/>
<evidence type="ECO:0000256" key="1">
    <source>
        <dbReference type="ARBA" id="ARBA00004141"/>
    </source>
</evidence>
<keyword evidence="10" id="KW-1003">Cell membrane</keyword>
<organism evidence="14 15">
    <name type="scientific">Acidisoma cellulosilyticum</name>
    <dbReference type="NCBI Taxonomy" id="2802395"/>
    <lineage>
        <taxon>Bacteria</taxon>
        <taxon>Pseudomonadati</taxon>
        <taxon>Pseudomonadota</taxon>
        <taxon>Alphaproteobacteria</taxon>
        <taxon>Acetobacterales</taxon>
        <taxon>Acidocellaceae</taxon>
        <taxon>Acidisoma</taxon>
    </lineage>
</organism>
<sequence>MASAAEQLAANLNFGTFSKATELKKRIWFTLGALIVFRLGTYIPVPGVDPAVMSQLMTQNGGGILGMFDMFSGGALGRMTVFALNIMPYISASIIIQLMSSAIPTLEAMKKEGESGRRRLNQYTRYLTAIIAIFQSYGIAVGLESMRGSIGAAVVDPGMFFRFTCVVTLVGGTMFLMWIGEQITARGIGNGSSLIIFAGIVANLPSALVHLLELGKTGALSPIFVLAFIIGAIVIIGFVVFMERAQRRIIIQYPKRQVGQRVYGGESSHMPLKINTAGVIPPIFASSILLIPATVIGFAHAGGKGPAWLQWLAGSLAHGQPVYMILYAAMIIFFSYFYTAVVFNPEETATNLKKQGGFIPGIRPGSNTASYFDRILTRLTTVGALYLVVVCLVPEWLIGHFSLPFYFGGTSLLIIVSVTMDTVTQIQSHLIAHQYEGLIKRGRGRGRGR</sequence>
<comment type="caution">
    <text evidence="10">Lacks conserved residue(s) required for the propagation of feature annotation.</text>
</comment>
<dbReference type="GO" id="GO:0006605">
    <property type="term" value="P:protein targeting"/>
    <property type="evidence" value="ECO:0007669"/>
    <property type="project" value="UniProtKB-UniRule"/>
</dbReference>
<dbReference type="PROSITE" id="PS00755">
    <property type="entry name" value="SECY_1"/>
    <property type="match status" value="1"/>
</dbReference>
<dbReference type="InterPro" id="IPR023201">
    <property type="entry name" value="SecY_dom_sf"/>
</dbReference>
<name>A0A964E4G4_9PROT</name>
<evidence type="ECO:0000256" key="6">
    <source>
        <dbReference type="ARBA" id="ARBA00022989"/>
    </source>
</evidence>
<protein>
    <recommendedName>
        <fullName evidence="9 10">Protein translocase subunit SecY</fullName>
    </recommendedName>
</protein>
<evidence type="ECO:0000256" key="5">
    <source>
        <dbReference type="ARBA" id="ARBA00022927"/>
    </source>
</evidence>
<feature type="transmembrane region" description="Helical" evidence="10">
    <location>
        <begin position="27"/>
        <end position="45"/>
    </location>
</feature>
<dbReference type="RefSeq" id="WP_227307586.1">
    <property type="nucleotide sequence ID" value="NZ_JAESVA010000003.1"/>
</dbReference>
<accession>A0A964E4G4</accession>
<dbReference type="AlphaFoldDB" id="A0A964E4G4"/>
<evidence type="ECO:0000256" key="13">
    <source>
        <dbReference type="RuleBase" id="RU004349"/>
    </source>
</evidence>
<feature type="transmembrane region" description="Helical" evidence="10">
    <location>
        <begin position="403"/>
        <end position="423"/>
    </location>
</feature>
<dbReference type="InterPro" id="IPR002208">
    <property type="entry name" value="SecY/SEC61-alpha"/>
</dbReference>
<keyword evidence="3 10" id="KW-0813">Transport</keyword>
<evidence type="ECO:0000256" key="8">
    <source>
        <dbReference type="ARBA" id="ARBA00023136"/>
    </source>
</evidence>
<evidence type="ECO:0000313" key="14">
    <source>
        <dbReference type="EMBL" id="MCB8880938.1"/>
    </source>
</evidence>
<evidence type="ECO:0000256" key="4">
    <source>
        <dbReference type="ARBA" id="ARBA00022692"/>
    </source>
</evidence>
<keyword evidence="5 10" id="KW-0653">Protein transport</keyword>
<keyword evidence="8 10" id="KW-0472">Membrane</keyword>
<keyword evidence="7 10" id="KW-0811">Translocation</keyword>
<reference evidence="14 15" key="1">
    <citation type="journal article" date="2021" name="Microorganisms">
        <title>Acidisoma silvae sp. nov. and Acidisomacellulosilytica sp. nov., Two Acidophilic Bacteria Isolated from Decaying Wood, Hydrolyzing Cellulose and Producing Poly-3-hydroxybutyrate.</title>
        <authorList>
            <person name="Mieszkin S."/>
            <person name="Pouder E."/>
            <person name="Uroz S."/>
            <person name="Simon-Colin C."/>
            <person name="Alain K."/>
        </authorList>
    </citation>
    <scope>NUCLEOTIDE SEQUENCE [LARGE SCALE GENOMIC DNA]</scope>
    <source>
        <strain evidence="14 15">HW T5.17</strain>
    </source>
</reference>
<comment type="similarity">
    <text evidence="2 10 13">Belongs to the SecY/SEC61-alpha family.</text>
</comment>
<dbReference type="GO" id="GO:0065002">
    <property type="term" value="P:intracellular protein transmembrane transport"/>
    <property type="evidence" value="ECO:0007669"/>
    <property type="project" value="UniProtKB-UniRule"/>
</dbReference>
<comment type="caution">
    <text evidence="14">The sequence shown here is derived from an EMBL/GenBank/DDBJ whole genome shotgun (WGS) entry which is preliminary data.</text>
</comment>
<dbReference type="EMBL" id="JAESVA010000003">
    <property type="protein sequence ID" value="MCB8880938.1"/>
    <property type="molecule type" value="Genomic_DNA"/>
</dbReference>
<comment type="subcellular location">
    <subcellularLocation>
        <location evidence="10">Cell membrane</location>
        <topology evidence="10">Multi-pass membrane protein</topology>
    </subcellularLocation>
    <subcellularLocation>
        <location evidence="1 12">Membrane</location>
        <topology evidence="1 12">Multi-pass membrane protein</topology>
    </subcellularLocation>
</comment>
<keyword evidence="4 10" id="KW-0812">Transmembrane</keyword>
<dbReference type="InterPro" id="IPR030659">
    <property type="entry name" value="SecY_CS"/>
</dbReference>
<dbReference type="PROSITE" id="PS00756">
    <property type="entry name" value="SECY_2"/>
    <property type="match status" value="1"/>
</dbReference>
<feature type="transmembrane region" description="Helical" evidence="10">
    <location>
        <begin position="126"/>
        <end position="143"/>
    </location>
</feature>
<dbReference type="FunFam" id="1.10.3370.10:FF:000001">
    <property type="entry name" value="Preprotein translocase subunit SecY"/>
    <property type="match status" value="1"/>
</dbReference>
<feature type="transmembrane region" description="Helical" evidence="10">
    <location>
        <begin position="322"/>
        <end position="343"/>
    </location>
</feature>
<dbReference type="Pfam" id="PF00344">
    <property type="entry name" value="SecY"/>
    <property type="match status" value="1"/>
</dbReference>
<comment type="function">
    <text evidence="10 11">The central subunit of the protein translocation channel SecYEG. Consists of two halves formed by TMs 1-5 and 6-10. These two domains form a lateral gate at the front which open onto the bilayer between TMs 2 and 7, and are clamped together by SecE at the back. The channel is closed by both a pore ring composed of hydrophobic SecY resides and a short helix (helix 2A) on the extracellular side of the membrane which forms a plug. The plug probably moves laterally to allow the channel to open. The ring and the pore may move independently.</text>
</comment>
<feature type="transmembrane region" description="Helical" evidence="10">
    <location>
        <begin position="159"/>
        <end position="179"/>
    </location>
</feature>
<feature type="transmembrane region" description="Helical" evidence="10">
    <location>
        <begin position="375"/>
        <end position="397"/>
    </location>
</feature>
<evidence type="ECO:0000256" key="3">
    <source>
        <dbReference type="ARBA" id="ARBA00022448"/>
    </source>
</evidence>
<evidence type="ECO:0000256" key="9">
    <source>
        <dbReference type="ARBA" id="ARBA00039733"/>
    </source>
</evidence>
<comment type="subunit">
    <text evidence="10">Component of the Sec protein translocase complex. Heterotrimer consisting of SecY, SecE and SecG subunits. The heterotrimers can form oligomers, although 1 heterotrimer is thought to be able to translocate proteins. Interacts with the ribosome. Interacts with SecDF, and other proteins may be involved. Interacts with SecA.</text>
</comment>
<dbReference type="PIRSF" id="PIRSF004557">
    <property type="entry name" value="SecY"/>
    <property type="match status" value="1"/>
</dbReference>
<evidence type="ECO:0000256" key="12">
    <source>
        <dbReference type="RuleBase" id="RU003484"/>
    </source>
</evidence>
<evidence type="ECO:0000256" key="10">
    <source>
        <dbReference type="HAMAP-Rule" id="MF_01465"/>
    </source>
</evidence>
<dbReference type="SUPFAM" id="SSF103491">
    <property type="entry name" value="Preprotein translocase SecY subunit"/>
    <property type="match status" value="1"/>
</dbReference>
<dbReference type="Proteomes" id="UP000721844">
    <property type="component" value="Unassembled WGS sequence"/>
</dbReference>
<dbReference type="PRINTS" id="PR00303">
    <property type="entry name" value="SECYTRNLCASE"/>
</dbReference>
<evidence type="ECO:0000256" key="7">
    <source>
        <dbReference type="ARBA" id="ARBA00023010"/>
    </source>
</evidence>
<dbReference type="NCBIfam" id="TIGR00967">
    <property type="entry name" value="3a0501s007"/>
    <property type="match status" value="1"/>
</dbReference>
<evidence type="ECO:0000256" key="11">
    <source>
        <dbReference type="RuleBase" id="RU000537"/>
    </source>
</evidence>
<dbReference type="InterPro" id="IPR026593">
    <property type="entry name" value="SecY"/>
</dbReference>
<evidence type="ECO:0000313" key="15">
    <source>
        <dbReference type="Proteomes" id="UP000721844"/>
    </source>
</evidence>
<feature type="transmembrane region" description="Helical" evidence="10">
    <location>
        <begin position="223"/>
        <end position="242"/>
    </location>
</feature>
<gene>
    <name evidence="10 14" type="primary">secY</name>
    <name evidence="14" type="ORF">ACELLULO517_11890</name>
</gene>
<feature type="transmembrane region" description="Helical" evidence="10">
    <location>
        <begin position="279"/>
        <end position="302"/>
    </location>
</feature>
<dbReference type="PANTHER" id="PTHR10906">
    <property type="entry name" value="SECY/SEC61-ALPHA FAMILY MEMBER"/>
    <property type="match status" value="1"/>
</dbReference>
<evidence type="ECO:0000256" key="2">
    <source>
        <dbReference type="ARBA" id="ARBA00005751"/>
    </source>
</evidence>
<keyword evidence="6 10" id="KW-1133">Transmembrane helix</keyword>
<dbReference type="Gene3D" id="1.10.3370.10">
    <property type="entry name" value="SecY subunit domain"/>
    <property type="match status" value="1"/>
</dbReference>
<dbReference type="HAMAP" id="MF_01465">
    <property type="entry name" value="SecY"/>
    <property type="match status" value="1"/>
</dbReference>
<keyword evidence="15" id="KW-1185">Reference proteome</keyword>
<dbReference type="GO" id="GO:0005886">
    <property type="term" value="C:plasma membrane"/>
    <property type="evidence" value="ECO:0007669"/>
    <property type="project" value="UniProtKB-SubCell"/>
</dbReference>
<dbReference type="GO" id="GO:0043952">
    <property type="term" value="P:protein transport by the Sec complex"/>
    <property type="evidence" value="ECO:0007669"/>
    <property type="project" value="UniProtKB-UniRule"/>
</dbReference>